<feature type="signal peptide" evidence="1">
    <location>
        <begin position="1"/>
        <end position="23"/>
    </location>
</feature>
<accession>A0A0B1S702</accession>
<dbReference type="AlphaFoldDB" id="A0A0B1S702"/>
<evidence type="ECO:0000256" key="1">
    <source>
        <dbReference type="SAM" id="SignalP"/>
    </source>
</evidence>
<dbReference type="Proteomes" id="UP000053660">
    <property type="component" value="Unassembled WGS sequence"/>
</dbReference>
<keyword evidence="1" id="KW-0732">Signal</keyword>
<evidence type="ECO:0000313" key="2">
    <source>
        <dbReference type="EMBL" id="KHJ81108.1"/>
    </source>
</evidence>
<feature type="non-terminal residue" evidence="2">
    <location>
        <position position="37"/>
    </location>
</feature>
<feature type="chain" id="PRO_5002061395" evidence="1">
    <location>
        <begin position="24"/>
        <end position="37"/>
    </location>
</feature>
<keyword evidence="3" id="KW-1185">Reference proteome</keyword>
<proteinExistence type="predicted"/>
<reference evidence="2 3" key="1">
    <citation type="submission" date="2014-03" db="EMBL/GenBank/DDBJ databases">
        <title>Draft genome of the hookworm Oesophagostomum dentatum.</title>
        <authorList>
            <person name="Mitreva M."/>
        </authorList>
    </citation>
    <scope>NUCLEOTIDE SEQUENCE [LARGE SCALE GENOMIC DNA]</scope>
    <source>
        <strain evidence="2 3">OD-Hann</strain>
    </source>
</reference>
<dbReference type="EMBL" id="KN594051">
    <property type="protein sequence ID" value="KHJ81108.1"/>
    <property type="molecule type" value="Genomic_DNA"/>
</dbReference>
<protein>
    <submittedName>
        <fullName evidence="2">Uncharacterized protein</fullName>
    </submittedName>
</protein>
<name>A0A0B1S702_OESDE</name>
<evidence type="ECO:0000313" key="3">
    <source>
        <dbReference type="Proteomes" id="UP000053660"/>
    </source>
</evidence>
<sequence length="37" mass="4254">MVFQVSIMKEFLLILLLLTLTVCDHQNCDEETKCPKG</sequence>
<organism evidence="2 3">
    <name type="scientific">Oesophagostomum dentatum</name>
    <name type="common">Nodular worm</name>
    <dbReference type="NCBI Taxonomy" id="61180"/>
    <lineage>
        <taxon>Eukaryota</taxon>
        <taxon>Metazoa</taxon>
        <taxon>Ecdysozoa</taxon>
        <taxon>Nematoda</taxon>
        <taxon>Chromadorea</taxon>
        <taxon>Rhabditida</taxon>
        <taxon>Rhabditina</taxon>
        <taxon>Rhabditomorpha</taxon>
        <taxon>Strongyloidea</taxon>
        <taxon>Strongylidae</taxon>
        <taxon>Oesophagostomum</taxon>
    </lineage>
</organism>
<gene>
    <name evidence="2" type="ORF">OESDEN_19206</name>
</gene>